<dbReference type="PANTHER" id="PTHR16294:SF7">
    <property type="entry name" value="DYSBINDIN DOMAIN-CONTAINING PROTEIN 2"/>
    <property type="match status" value="1"/>
</dbReference>
<protein>
    <recommendedName>
        <fullName evidence="4">Dysbindin domain containing 2</fullName>
    </recommendedName>
</protein>
<accession>A0A8C0DGB8</accession>
<evidence type="ECO:0008006" key="4">
    <source>
        <dbReference type="Google" id="ProtNLM"/>
    </source>
</evidence>
<feature type="region of interest" description="Disordered" evidence="2">
    <location>
        <begin position="258"/>
        <end position="342"/>
    </location>
</feature>
<dbReference type="Ensembl" id="ENSBMST00010023330.1">
    <property type="protein sequence ID" value="ENSBMSP00010021151.1"/>
    <property type="gene ID" value="ENSBMSG00010015402.1"/>
</dbReference>
<name>A0A8C0DGB8_BALMU</name>
<reference evidence="3" key="1">
    <citation type="submission" date="2023-09" db="UniProtKB">
        <authorList>
            <consortium name="Ensembl"/>
        </authorList>
    </citation>
    <scope>IDENTIFICATION</scope>
</reference>
<feature type="compositionally biased region" description="Low complexity" evidence="2">
    <location>
        <begin position="291"/>
        <end position="306"/>
    </location>
</feature>
<organism evidence="3">
    <name type="scientific">Balaenoptera musculus</name>
    <name type="common">Blue whale</name>
    <dbReference type="NCBI Taxonomy" id="9771"/>
    <lineage>
        <taxon>Eukaryota</taxon>
        <taxon>Metazoa</taxon>
        <taxon>Chordata</taxon>
        <taxon>Craniata</taxon>
        <taxon>Vertebrata</taxon>
        <taxon>Euteleostomi</taxon>
        <taxon>Mammalia</taxon>
        <taxon>Eutheria</taxon>
        <taxon>Laurasiatheria</taxon>
        <taxon>Artiodactyla</taxon>
        <taxon>Whippomorpha</taxon>
        <taxon>Cetacea</taxon>
        <taxon>Mysticeti</taxon>
        <taxon>Balaenopteridae</taxon>
        <taxon>Balaenoptera</taxon>
    </lineage>
</organism>
<dbReference type="PANTHER" id="PTHR16294">
    <property type="entry name" value="DYSTROBREVIN BINDING PROTEIN 1 DYSBINDIN"/>
    <property type="match status" value="1"/>
</dbReference>
<evidence type="ECO:0000313" key="3">
    <source>
        <dbReference type="Ensembl" id="ENSBMSP00010021151.1"/>
    </source>
</evidence>
<evidence type="ECO:0000256" key="2">
    <source>
        <dbReference type="SAM" id="MobiDB-lite"/>
    </source>
</evidence>
<feature type="compositionally biased region" description="Pro residues" evidence="2">
    <location>
        <begin position="148"/>
        <end position="164"/>
    </location>
</feature>
<dbReference type="InterPro" id="IPR007531">
    <property type="entry name" value="Dysbindin"/>
</dbReference>
<feature type="region of interest" description="Disordered" evidence="2">
    <location>
        <begin position="118"/>
        <end position="186"/>
    </location>
</feature>
<dbReference type="GeneTree" id="ENSGT00940000161212"/>
<sequence>PCIRLFERCAPKCAERGRGCWVVRVPARGACVGAARESGSSRAQGPRARVSPLRVRAGGRGAASVWERAEPGGAPRGPTGRGEEGCEPGTFCPPWNYERSRPQGLLAAAGRPAEACVPAAAPPPLPPPASSSFPAPRARWSRGRPGGAAPPRPARPATTPPPPSRRSGQPESAGALGAAGADMDPNPRAALERQQLRLRERQKFFEDILQPETEFVFPLSHLHLESHRPPIGSISSMEVNVDTLEQVEFIDLGEQDGADVFLPCEDPPPTPQTSGVDDRPEEPNLPMPTADRTTSRTSSSSSDSSTNPHSPDVSDGGADTPLAQSDEEEDGGDGRAEPGACS</sequence>
<proteinExistence type="inferred from homology"/>
<dbReference type="AlphaFoldDB" id="A0A8C0DGB8"/>
<feature type="compositionally biased region" description="Pro residues" evidence="2">
    <location>
        <begin position="120"/>
        <end position="129"/>
    </location>
</feature>
<dbReference type="Pfam" id="PF04440">
    <property type="entry name" value="Dysbindin"/>
    <property type="match status" value="1"/>
</dbReference>
<feature type="region of interest" description="Disordered" evidence="2">
    <location>
        <begin position="37"/>
        <end position="87"/>
    </location>
</feature>
<evidence type="ECO:0000256" key="1">
    <source>
        <dbReference type="ARBA" id="ARBA00008686"/>
    </source>
</evidence>
<dbReference type="OMA" id="ERCAPKC"/>
<comment type="similarity">
    <text evidence="1">Belongs to the dysbindin family.</text>
</comment>
<dbReference type="GO" id="GO:0005737">
    <property type="term" value="C:cytoplasm"/>
    <property type="evidence" value="ECO:0007669"/>
    <property type="project" value="InterPro"/>
</dbReference>